<organism evidence="2 3">
    <name type="scientific">Skermanella cutis</name>
    <dbReference type="NCBI Taxonomy" id="2775420"/>
    <lineage>
        <taxon>Bacteria</taxon>
        <taxon>Pseudomonadati</taxon>
        <taxon>Pseudomonadota</taxon>
        <taxon>Alphaproteobacteria</taxon>
        <taxon>Rhodospirillales</taxon>
        <taxon>Azospirillaceae</taxon>
        <taxon>Skermanella</taxon>
    </lineage>
</organism>
<dbReference type="SUPFAM" id="SSF50475">
    <property type="entry name" value="FMN-binding split barrel"/>
    <property type="match status" value="1"/>
</dbReference>
<keyword evidence="3" id="KW-1185">Reference proteome</keyword>
<dbReference type="InterPro" id="IPR038725">
    <property type="entry name" value="YdaG_split_barrel_FMN-bd"/>
</dbReference>
<protein>
    <submittedName>
        <fullName evidence="2">Pyridoxamine 5'-phosphate oxidase family protein</fullName>
    </submittedName>
</protein>
<dbReference type="EMBL" id="CP067420">
    <property type="protein sequence ID" value="QQP90296.1"/>
    <property type="molecule type" value="Genomic_DNA"/>
</dbReference>
<proteinExistence type="predicted"/>
<dbReference type="RefSeq" id="WP_201077294.1">
    <property type="nucleotide sequence ID" value="NZ_CP067420.1"/>
</dbReference>
<evidence type="ECO:0000313" key="3">
    <source>
        <dbReference type="Proteomes" id="UP000595197"/>
    </source>
</evidence>
<name>A0ABX7B7D9_9PROT</name>
<reference evidence="2" key="1">
    <citation type="submission" date="2021-02" db="EMBL/GenBank/DDBJ databases">
        <title>Skermanella TT6 skin isolate.</title>
        <authorList>
            <person name="Lee K."/>
            <person name="Ganzorig M."/>
        </authorList>
    </citation>
    <scope>NUCLEOTIDE SEQUENCE</scope>
    <source>
        <strain evidence="2">TT6</strain>
    </source>
</reference>
<dbReference type="PANTHER" id="PTHR34818">
    <property type="entry name" value="PROTEIN BLI-3"/>
    <property type="match status" value="1"/>
</dbReference>
<accession>A0ABX7B7D9</accession>
<dbReference type="InterPro" id="IPR012349">
    <property type="entry name" value="Split_barrel_FMN-bd"/>
</dbReference>
<gene>
    <name evidence="2" type="ORF">IGS68_03280</name>
</gene>
<dbReference type="Gene3D" id="2.30.110.10">
    <property type="entry name" value="Electron Transport, Fmn-binding Protein, Chain A"/>
    <property type="match status" value="1"/>
</dbReference>
<sequence>MATSAQNSDDIKKLWGMIKDIRFTMMTTIDDDGTLRSRPMVAQQSEFDGDLWFFTGADTHKVDEVNQHHEVNLSYADPDDQNYVSISGTAQLVRDRQKIEELWSEPLATWFPKGKDDPNIALLRVHVTKAEYWDSPSSAMVHAYGYVKAKLTGEPPHPGDNKKINM</sequence>
<evidence type="ECO:0000313" key="2">
    <source>
        <dbReference type="EMBL" id="QQP90296.1"/>
    </source>
</evidence>
<evidence type="ECO:0000259" key="1">
    <source>
        <dbReference type="Pfam" id="PF16242"/>
    </source>
</evidence>
<dbReference type="InterPro" id="IPR052917">
    <property type="entry name" value="Stress-Dev_Protein"/>
</dbReference>
<dbReference type="PANTHER" id="PTHR34818:SF1">
    <property type="entry name" value="PROTEIN BLI-3"/>
    <property type="match status" value="1"/>
</dbReference>
<dbReference type="Pfam" id="PF16242">
    <property type="entry name" value="Pyrid_ox_like"/>
    <property type="match status" value="1"/>
</dbReference>
<dbReference type="Proteomes" id="UP000595197">
    <property type="component" value="Chromosome"/>
</dbReference>
<feature type="domain" description="General stress protein FMN-binding split barrel" evidence="1">
    <location>
        <begin position="9"/>
        <end position="155"/>
    </location>
</feature>